<keyword evidence="4" id="KW-0788">Thiol protease</keyword>
<dbReference type="GeneID" id="29108885"/>
<evidence type="ECO:0000256" key="2">
    <source>
        <dbReference type="ARBA" id="ARBA00022670"/>
    </source>
</evidence>
<keyword evidence="3" id="KW-0378">Hydrolase</keyword>
<dbReference type="GO" id="GO:0008234">
    <property type="term" value="F:cysteine-type peptidase activity"/>
    <property type="evidence" value="ECO:0007669"/>
    <property type="project" value="UniProtKB-KW"/>
</dbReference>
<dbReference type="Proteomes" id="UP000077248">
    <property type="component" value="Unassembled WGS sequence"/>
</dbReference>
<dbReference type="InterPro" id="IPR016125">
    <property type="entry name" value="Peptidase_C15-like"/>
</dbReference>
<gene>
    <name evidence="5" type="ORF">CC77DRAFT_1004718</name>
</gene>
<dbReference type="EMBL" id="KV441470">
    <property type="protein sequence ID" value="OAG25050.1"/>
    <property type="molecule type" value="Genomic_DNA"/>
</dbReference>
<proteinExistence type="inferred from homology"/>
<protein>
    <submittedName>
        <fullName evidence="5">Peptidase C15, pyroglutamyl peptidase I-like protein</fullName>
    </submittedName>
</protein>
<keyword evidence="6" id="KW-1185">Reference proteome</keyword>
<evidence type="ECO:0000256" key="3">
    <source>
        <dbReference type="ARBA" id="ARBA00022801"/>
    </source>
</evidence>
<keyword evidence="2" id="KW-0645">Protease</keyword>
<dbReference type="InterPro" id="IPR036440">
    <property type="entry name" value="Peptidase_C15-like_sf"/>
</dbReference>
<dbReference type="RefSeq" id="XP_018390471.1">
    <property type="nucleotide sequence ID" value="XM_018523291.1"/>
</dbReference>
<name>A0A177E0W3_ALTAL</name>
<dbReference type="AlphaFoldDB" id="A0A177E0W3"/>
<dbReference type="GO" id="GO:0006508">
    <property type="term" value="P:proteolysis"/>
    <property type="evidence" value="ECO:0007669"/>
    <property type="project" value="UniProtKB-KW"/>
</dbReference>
<evidence type="ECO:0000313" key="6">
    <source>
        <dbReference type="Proteomes" id="UP000077248"/>
    </source>
</evidence>
<dbReference type="KEGG" id="aalt:CC77DRAFT_1004718"/>
<comment type="similarity">
    <text evidence="1">Belongs to the peptidase C15 family.</text>
</comment>
<dbReference type="Gene3D" id="3.40.630.20">
    <property type="entry name" value="Peptidase C15, pyroglutamyl peptidase I-like"/>
    <property type="match status" value="1"/>
</dbReference>
<reference evidence="5 6" key="1">
    <citation type="submission" date="2016-05" db="EMBL/GenBank/DDBJ databases">
        <title>Comparative analysis of secretome profiles of manganese(II)-oxidizing ascomycete fungi.</title>
        <authorList>
            <consortium name="DOE Joint Genome Institute"/>
            <person name="Zeiner C.A."/>
            <person name="Purvine S.O."/>
            <person name="Zink E.M."/>
            <person name="Wu S."/>
            <person name="Pasa-Tolic L."/>
            <person name="Chaput D.L."/>
            <person name="Haridas S."/>
            <person name="Grigoriev I.V."/>
            <person name="Santelli C.M."/>
            <person name="Hansel C.M."/>
        </authorList>
    </citation>
    <scope>NUCLEOTIDE SEQUENCE [LARGE SCALE GENOMIC DNA]</scope>
    <source>
        <strain evidence="5 6">SRC1lrK2f</strain>
    </source>
</reference>
<accession>A0A177E0W3</accession>
<dbReference type="VEuPathDB" id="FungiDB:CC77DRAFT_1004718"/>
<organism evidence="5 6">
    <name type="scientific">Alternaria alternata</name>
    <name type="common">Alternaria rot fungus</name>
    <name type="synonym">Torula alternata</name>
    <dbReference type="NCBI Taxonomy" id="5599"/>
    <lineage>
        <taxon>Eukaryota</taxon>
        <taxon>Fungi</taxon>
        <taxon>Dikarya</taxon>
        <taxon>Ascomycota</taxon>
        <taxon>Pezizomycotina</taxon>
        <taxon>Dothideomycetes</taxon>
        <taxon>Pleosporomycetidae</taxon>
        <taxon>Pleosporales</taxon>
        <taxon>Pleosporineae</taxon>
        <taxon>Pleosporaceae</taxon>
        <taxon>Alternaria</taxon>
        <taxon>Alternaria sect. Alternaria</taxon>
        <taxon>Alternaria alternata complex</taxon>
    </lineage>
</organism>
<evidence type="ECO:0000313" key="5">
    <source>
        <dbReference type="EMBL" id="OAG25050.1"/>
    </source>
</evidence>
<sequence length="338" mass="37261">MSTPVKVLVTGFGPFLDITKNPSWEIARHLPSSVTGPNGEIVTIIVPAEPIPAAYHKILAQVPVLIQEHAPDLVVHMGLDVGSGPGVFKLERSALRDGYHDIPDIERRVFTRADNKKLFGKASSSLTTTLDIDAAAGILQEACYSLSLSTPAAAPENVKVKGKGKSRKAIEVRLSDDVGSYVCGFNYYISLLEMQKRTSKRDNVFFHVPQLESKEDIQTGVKVTEELVRALVASNWYIARHKPGENARYFATASFHEQRRTRKGSLLCIAHEPAKGMNALFTKLIALSGRIIACSYPGLQEMRVLSMCTHDDENLRGRSTCYSDPNTLWKASVHTVMK</sequence>
<dbReference type="Pfam" id="PF01470">
    <property type="entry name" value="Peptidase_C15"/>
    <property type="match status" value="1"/>
</dbReference>
<dbReference type="PANTHER" id="PTHR23402">
    <property type="entry name" value="PROTEASE FAMILY C15 PYROGLUTAMYL-PEPTIDASE I-RELATED"/>
    <property type="match status" value="1"/>
</dbReference>
<dbReference type="PANTHER" id="PTHR23402:SF1">
    <property type="entry name" value="PYROGLUTAMYL-PEPTIDASE I"/>
    <property type="match status" value="1"/>
</dbReference>
<evidence type="ECO:0000256" key="4">
    <source>
        <dbReference type="ARBA" id="ARBA00022807"/>
    </source>
</evidence>
<dbReference type="SUPFAM" id="SSF53182">
    <property type="entry name" value="Pyrrolidone carboxyl peptidase (pyroglutamate aminopeptidase)"/>
    <property type="match status" value="1"/>
</dbReference>
<evidence type="ECO:0000256" key="1">
    <source>
        <dbReference type="ARBA" id="ARBA00006641"/>
    </source>
</evidence>
<dbReference type="OMA" id="IWEDFQP"/>